<keyword evidence="3" id="KW-0574">Periplasm</keyword>
<dbReference type="GO" id="GO:0042597">
    <property type="term" value="C:periplasmic space"/>
    <property type="evidence" value="ECO:0007669"/>
    <property type="project" value="UniProtKB-SubCell"/>
</dbReference>
<protein>
    <submittedName>
        <fullName evidence="5">Flagellar basal body P-ring formation protein FlgA</fullName>
    </submittedName>
</protein>
<dbReference type="Gene3D" id="3.90.1210.10">
    <property type="entry name" value="Antifreeze-like/N-acetylneuraminic acid synthase C-terminal domain"/>
    <property type="match status" value="1"/>
</dbReference>
<sequence>MGRRRFWFIWLTLAVLLWGTEPVQGSMTFKSEAAVAGDYITLGTLADLSPELSQKWGAALIWSAPPPGQVYTLTQEFLQHRLTQLGLTPLLEGVTLPPAILVRQTGVLLPLEDINAAFRRYVLDRSPYPAGNLRIEVFPLEEPVILPEPKVALEPLPPKGGRMLGNVSLEMVVLHQGQPLKRLKVNGKVRLERQVVCAVRPLKPQEVISPADIQVARREVTDLNDNDFFTAPEQVIGRTLARPLGPQDIITGRHLSNLPVIKRGEEVTVLLEHEGLEIATKGVAREEGYLGKIIRLLNPKSKKEFQGMVVDAKTVKVKL</sequence>
<keyword evidence="2" id="KW-0732">Signal</keyword>
<keyword evidence="5" id="KW-0969">Cilium</keyword>
<comment type="subcellular location">
    <subcellularLocation>
        <location evidence="1">Periplasm</location>
    </subcellularLocation>
</comment>
<dbReference type="InterPro" id="IPR013974">
    <property type="entry name" value="SAF"/>
</dbReference>
<dbReference type="PANTHER" id="PTHR36307">
    <property type="entry name" value="FLAGELLA BASAL BODY P-RING FORMATION PROTEIN FLGA"/>
    <property type="match status" value="1"/>
</dbReference>
<evidence type="ECO:0000256" key="3">
    <source>
        <dbReference type="ARBA" id="ARBA00022764"/>
    </source>
</evidence>
<dbReference type="Pfam" id="PF13144">
    <property type="entry name" value="ChapFlgA"/>
    <property type="match status" value="1"/>
</dbReference>
<evidence type="ECO:0000256" key="1">
    <source>
        <dbReference type="ARBA" id="ARBA00004418"/>
    </source>
</evidence>
<accession>A0A7V4G6K2</accession>
<dbReference type="AlphaFoldDB" id="A0A7V4G6K2"/>
<dbReference type="PANTHER" id="PTHR36307:SF1">
    <property type="entry name" value="FLAGELLA BASAL BODY P-RING FORMATION PROTEIN FLGA"/>
    <property type="match status" value="1"/>
</dbReference>
<reference evidence="5" key="1">
    <citation type="journal article" date="2020" name="mSystems">
        <title>Genome- and Community-Level Interaction Insights into Carbon Utilization and Element Cycling Functions of Hydrothermarchaeota in Hydrothermal Sediment.</title>
        <authorList>
            <person name="Zhou Z."/>
            <person name="Liu Y."/>
            <person name="Xu W."/>
            <person name="Pan J."/>
            <person name="Luo Z.H."/>
            <person name="Li M."/>
        </authorList>
    </citation>
    <scope>NUCLEOTIDE SEQUENCE [LARGE SCALE GENOMIC DNA]</scope>
    <source>
        <strain evidence="5">SpSt-548</strain>
    </source>
</reference>
<proteinExistence type="predicted"/>
<keyword evidence="5" id="KW-0282">Flagellum</keyword>
<evidence type="ECO:0000256" key="2">
    <source>
        <dbReference type="ARBA" id="ARBA00022729"/>
    </source>
</evidence>
<dbReference type="InterPro" id="IPR017585">
    <property type="entry name" value="SAF_FlgA"/>
</dbReference>
<dbReference type="GO" id="GO:0044780">
    <property type="term" value="P:bacterial-type flagellum assembly"/>
    <property type="evidence" value="ECO:0007669"/>
    <property type="project" value="InterPro"/>
</dbReference>
<dbReference type="InterPro" id="IPR039246">
    <property type="entry name" value="Flagellar_FlgA"/>
</dbReference>
<organism evidence="5">
    <name type="scientific">Desulfobacca acetoxidans</name>
    <dbReference type="NCBI Taxonomy" id="60893"/>
    <lineage>
        <taxon>Bacteria</taxon>
        <taxon>Pseudomonadati</taxon>
        <taxon>Thermodesulfobacteriota</taxon>
        <taxon>Desulfobaccia</taxon>
        <taxon>Desulfobaccales</taxon>
        <taxon>Desulfobaccaceae</taxon>
        <taxon>Desulfobacca</taxon>
    </lineage>
</organism>
<comment type="caution">
    <text evidence="5">The sequence shown here is derived from an EMBL/GenBank/DDBJ whole genome shotgun (WGS) entry which is preliminary data.</text>
</comment>
<dbReference type="EMBL" id="DSXI01000062">
    <property type="protein sequence ID" value="HGS04330.1"/>
    <property type="molecule type" value="Genomic_DNA"/>
</dbReference>
<evidence type="ECO:0000313" key="5">
    <source>
        <dbReference type="EMBL" id="HGS04330.1"/>
    </source>
</evidence>
<name>A0A7V4G6K2_9BACT</name>
<evidence type="ECO:0000259" key="4">
    <source>
        <dbReference type="SMART" id="SM00858"/>
    </source>
</evidence>
<keyword evidence="5" id="KW-0966">Cell projection</keyword>
<dbReference type="NCBIfam" id="TIGR03170">
    <property type="entry name" value="flgA_cterm"/>
    <property type="match status" value="1"/>
</dbReference>
<feature type="domain" description="SAF" evidence="4">
    <location>
        <begin position="193"/>
        <end position="256"/>
    </location>
</feature>
<gene>
    <name evidence="5" type="primary">flgA</name>
    <name evidence="5" type="ORF">ENT08_01080</name>
</gene>
<dbReference type="CDD" id="cd11614">
    <property type="entry name" value="SAF_CpaB_FlgA_like"/>
    <property type="match status" value="1"/>
</dbReference>
<dbReference type="Gene3D" id="2.30.30.760">
    <property type="match status" value="1"/>
</dbReference>
<dbReference type="SMART" id="SM00858">
    <property type="entry name" value="SAF"/>
    <property type="match status" value="1"/>
</dbReference>